<dbReference type="SUPFAM" id="SSF53474">
    <property type="entry name" value="alpha/beta-Hydrolases"/>
    <property type="match status" value="1"/>
</dbReference>
<protein>
    <submittedName>
        <fullName evidence="3">Pimeloyl-ACP methyl ester carboxylesterase</fullName>
    </submittedName>
</protein>
<feature type="transmembrane region" description="Helical" evidence="1">
    <location>
        <begin position="116"/>
        <end position="136"/>
    </location>
</feature>
<dbReference type="InterPro" id="IPR000073">
    <property type="entry name" value="AB_hydrolase_1"/>
</dbReference>
<dbReference type="AlphaFoldDB" id="A0A562WRN1"/>
<name>A0A562WRN1_9BACT</name>
<evidence type="ECO:0000313" key="3">
    <source>
        <dbReference type="EMBL" id="TWJ32815.1"/>
    </source>
</evidence>
<reference evidence="3 4" key="1">
    <citation type="submission" date="2019-07" db="EMBL/GenBank/DDBJ databases">
        <title>Genomic Encyclopedia of Archaeal and Bacterial Type Strains, Phase II (KMG-II): from individual species to whole genera.</title>
        <authorList>
            <person name="Goeker M."/>
        </authorList>
    </citation>
    <scope>NUCLEOTIDE SEQUENCE [LARGE SCALE GENOMIC DNA]</scope>
    <source>
        <strain evidence="3 4">ATCC BAA-1139</strain>
    </source>
</reference>
<dbReference type="PANTHER" id="PTHR43689">
    <property type="entry name" value="HYDROLASE"/>
    <property type="match status" value="1"/>
</dbReference>
<dbReference type="InterPro" id="IPR029058">
    <property type="entry name" value="AB_hydrolase_fold"/>
</dbReference>
<evidence type="ECO:0000256" key="1">
    <source>
        <dbReference type="SAM" id="Phobius"/>
    </source>
</evidence>
<gene>
    <name evidence="3" type="ORF">JN12_00792</name>
</gene>
<accession>A0A562WRN1</accession>
<comment type="caution">
    <text evidence="3">The sequence shown here is derived from an EMBL/GenBank/DDBJ whole genome shotgun (WGS) entry which is preliminary data.</text>
</comment>
<evidence type="ECO:0000259" key="2">
    <source>
        <dbReference type="Pfam" id="PF00561"/>
    </source>
</evidence>
<proteinExistence type="predicted"/>
<evidence type="ECO:0000313" key="4">
    <source>
        <dbReference type="Proteomes" id="UP000319449"/>
    </source>
</evidence>
<dbReference type="Pfam" id="PF00561">
    <property type="entry name" value="Abhydrolase_1"/>
    <property type="match status" value="1"/>
</dbReference>
<organism evidence="3 4">
    <name type="scientific">Geobacter argillaceus</name>
    <dbReference type="NCBI Taxonomy" id="345631"/>
    <lineage>
        <taxon>Bacteria</taxon>
        <taxon>Pseudomonadati</taxon>
        <taxon>Thermodesulfobacteriota</taxon>
        <taxon>Desulfuromonadia</taxon>
        <taxon>Geobacterales</taxon>
        <taxon>Geobacteraceae</taxon>
        <taxon>Geobacter</taxon>
    </lineage>
</organism>
<keyword evidence="1" id="KW-0812">Transmembrane</keyword>
<dbReference type="Gene3D" id="3.40.50.1820">
    <property type="entry name" value="alpha/beta hydrolase"/>
    <property type="match status" value="1"/>
</dbReference>
<keyword evidence="4" id="KW-1185">Reference proteome</keyword>
<feature type="transmembrane region" description="Helical" evidence="1">
    <location>
        <begin position="67"/>
        <end position="87"/>
    </location>
</feature>
<dbReference type="PANTHER" id="PTHR43689:SF8">
    <property type="entry name" value="ALPHA_BETA-HYDROLASES SUPERFAMILY PROTEIN"/>
    <property type="match status" value="1"/>
</dbReference>
<dbReference type="Proteomes" id="UP000319449">
    <property type="component" value="Unassembled WGS sequence"/>
</dbReference>
<dbReference type="RefSeq" id="WP_170241839.1">
    <property type="nucleotide sequence ID" value="NZ_VLLN01000003.1"/>
</dbReference>
<keyword evidence="1" id="KW-1133">Transmembrane helix</keyword>
<sequence length="253" mass="28314">MPIVLLHGYAASIATWHDLRRLIPPDRHTLYLLDLKGFGFSAKPNDTRYSPVDQAALVAGFLETLGLTHVALVGHSLGGGVALITAIRSRDRERIGRLVLIDAAAYRHTFPRFMRLLAHPLAGTLLLTLIPVRTIVRHVLRVCFRNRTDITPDRIERYARGFSSHGICHAFGESVRRIVPPEYDRLVAAYGSVETPTLIVWGRNDRIIPLAMGERLAREIPGACLAVIDDCGHNPHEEQPVETWREISAFLEQ</sequence>
<feature type="domain" description="AB hydrolase-1" evidence="2">
    <location>
        <begin position="2"/>
        <end position="239"/>
    </location>
</feature>
<dbReference type="PRINTS" id="PR00111">
    <property type="entry name" value="ABHYDROLASE"/>
</dbReference>
<dbReference type="EMBL" id="VLLN01000003">
    <property type="protein sequence ID" value="TWJ32815.1"/>
    <property type="molecule type" value="Genomic_DNA"/>
</dbReference>
<keyword evidence="1" id="KW-0472">Membrane</keyword>